<comment type="similarity">
    <text evidence="6">Belongs to the WD repeat WDR12/YTM1 family.</text>
</comment>
<feature type="repeat" description="WD" evidence="7">
    <location>
        <begin position="193"/>
        <end position="234"/>
    </location>
</feature>
<keyword evidence="1 6" id="KW-0690">Ribosome biogenesis</keyword>
<keyword evidence="5 6" id="KW-0539">Nucleus</keyword>
<dbReference type="PROSITE" id="PS00678">
    <property type="entry name" value="WD_REPEATS_1"/>
    <property type="match status" value="1"/>
</dbReference>
<evidence type="ECO:0000256" key="3">
    <source>
        <dbReference type="ARBA" id="ARBA00022574"/>
    </source>
</evidence>
<dbReference type="HAMAP" id="MF_03029">
    <property type="entry name" value="WDR12"/>
    <property type="match status" value="1"/>
</dbReference>
<comment type="subcellular location">
    <subcellularLocation>
        <location evidence="6">Nucleus</location>
        <location evidence="6">Nucleolus</location>
    </subcellularLocation>
    <subcellularLocation>
        <location evidence="6">Nucleus</location>
        <location evidence="6">Nucleoplasm</location>
    </subcellularLocation>
</comment>
<dbReference type="CDD" id="cd00200">
    <property type="entry name" value="WD40"/>
    <property type="match status" value="1"/>
</dbReference>
<dbReference type="PROSITE" id="PS50294">
    <property type="entry name" value="WD_REPEATS_REGION"/>
    <property type="match status" value="4"/>
</dbReference>
<name>A0A1B6CDM3_9HEMI</name>
<dbReference type="GO" id="GO:0005730">
    <property type="term" value="C:nucleolus"/>
    <property type="evidence" value="ECO:0007669"/>
    <property type="project" value="UniProtKB-SubCell"/>
</dbReference>
<organism evidence="9">
    <name type="scientific">Clastoptera arizonana</name>
    <name type="common">Arizona spittle bug</name>
    <dbReference type="NCBI Taxonomy" id="38151"/>
    <lineage>
        <taxon>Eukaryota</taxon>
        <taxon>Metazoa</taxon>
        <taxon>Ecdysozoa</taxon>
        <taxon>Arthropoda</taxon>
        <taxon>Hexapoda</taxon>
        <taxon>Insecta</taxon>
        <taxon>Pterygota</taxon>
        <taxon>Neoptera</taxon>
        <taxon>Paraneoptera</taxon>
        <taxon>Hemiptera</taxon>
        <taxon>Auchenorrhyncha</taxon>
        <taxon>Cercopoidea</taxon>
        <taxon>Clastopteridae</taxon>
        <taxon>Clastoptera</taxon>
    </lineage>
</organism>
<dbReference type="InterPro" id="IPR015943">
    <property type="entry name" value="WD40/YVTN_repeat-like_dom_sf"/>
</dbReference>
<dbReference type="InterPro" id="IPR020472">
    <property type="entry name" value="WD40_PAC1"/>
</dbReference>
<feature type="repeat" description="WD" evidence="7">
    <location>
        <begin position="260"/>
        <end position="300"/>
    </location>
</feature>
<dbReference type="SUPFAM" id="SSF50978">
    <property type="entry name" value="WD40 repeat-like"/>
    <property type="match status" value="1"/>
</dbReference>
<dbReference type="EMBL" id="GEDC01025918">
    <property type="protein sequence ID" value="JAS11380.1"/>
    <property type="molecule type" value="Transcribed_RNA"/>
</dbReference>
<dbReference type="InterPro" id="IPR001680">
    <property type="entry name" value="WD40_rpt"/>
</dbReference>
<dbReference type="InterPro" id="IPR028599">
    <property type="entry name" value="WDR12/Ytm1"/>
</dbReference>
<dbReference type="PROSITE" id="PS50082">
    <property type="entry name" value="WD_REPEATS_2"/>
    <property type="match status" value="4"/>
</dbReference>
<dbReference type="SMART" id="SM00320">
    <property type="entry name" value="WD40"/>
    <property type="match status" value="7"/>
</dbReference>
<evidence type="ECO:0000256" key="2">
    <source>
        <dbReference type="ARBA" id="ARBA00022552"/>
    </source>
</evidence>
<dbReference type="AlphaFoldDB" id="A0A1B6CDM3"/>
<feature type="domain" description="NLE" evidence="8">
    <location>
        <begin position="11"/>
        <end position="78"/>
    </location>
</feature>
<dbReference type="GO" id="GO:0043021">
    <property type="term" value="F:ribonucleoprotein complex binding"/>
    <property type="evidence" value="ECO:0007669"/>
    <property type="project" value="UniProtKB-UniRule"/>
</dbReference>
<comment type="function">
    <text evidence="6">Required for maturation of ribosomal RNAs and formation of the large ribosomal subunit.</text>
</comment>
<dbReference type="Gene3D" id="2.130.10.10">
    <property type="entry name" value="YVTN repeat-like/Quinoprotein amine dehydrogenase"/>
    <property type="match status" value="2"/>
</dbReference>
<dbReference type="GO" id="GO:0000463">
    <property type="term" value="P:maturation of LSU-rRNA from tricistronic rRNA transcript (SSU-rRNA, 5.8S rRNA, LSU-rRNA)"/>
    <property type="evidence" value="ECO:0007669"/>
    <property type="project" value="UniProtKB-UniRule"/>
</dbReference>
<dbReference type="InterPro" id="IPR036322">
    <property type="entry name" value="WD40_repeat_dom_sf"/>
</dbReference>
<sequence>MASTGQINTQIQVRFVTKQEQYSVPDTPFAVPANISTDQLKALVNELIKESSGNETKLVEFDFLAEGELIRTSLGEHIVERGVSAESVITVEYVERLPAPQPQDCLLHDDWVSAVHVVDKWILTGCYDNTLHIWTKKGKHKLTIPGHTGPVKAVSFVTVNDSMASFVSASHDQSAMLWEWNVDNNSVECVHVCRGHERGVECIGVAHEGATFATGGWDSMLKIWSAATHGAADSDDGETANKRLKRDFNKSQIRTPVMTLKGHREAISGICWSDNGELITSSWDHTLRIWDIKTGGFVHEIQGNKSFFDVHVSPITGLVITASADRHIRLYDPRSTEGSVVKSTFTSHTQWVQTVRWSPTDEFMFISGAYDNVLKLWDSRSTKVPLYDMIGHEEKILCSDWSLPNLMVSGGADNTLRIFKARTQKETK</sequence>
<evidence type="ECO:0000256" key="7">
    <source>
        <dbReference type="PROSITE-ProRule" id="PRU00221"/>
    </source>
</evidence>
<keyword evidence="3 7" id="KW-0853">WD repeat</keyword>
<keyword evidence="2 6" id="KW-0698">rRNA processing</keyword>
<dbReference type="PANTHER" id="PTHR19855:SF11">
    <property type="entry name" value="RIBOSOME BIOGENESIS PROTEIN WDR12"/>
    <property type="match status" value="1"/>
</dbReference>
<evidence type="ECO:0000256" key="5">
    <source>
        <dbReference type="ARBA" id="ARBA00023242"/>
    </source>
</evidence>
<evidence type="ECO:0000259" key="8">
    <source>
        <dbReference type="Pfam" id="PF08154"/>
    </source>
</evidence>
<dbReference type="Pfam" id="PF08154">
    <property type="entry name" value="NLE"/>
    <property type="match status" value="1"/>
</dbReference>
<dbReference type="FunFam" id="2.130.10.10:FF:001898">
    <property type="entry name" value="Ribosome biogenesis protein WDR12 homolog"/>
    <property type="match status" value="1"/>
</dbReference>
<dbReference type="GO" id="GO:0030687">
    <property type="term" value="C:preribosome, large subunit precursor"/>
    <property type="evidence" value="ECO:0007669"/>
    <property type="project" value="UniProtKB-UniRule"/>
</dbReference>
<dbReference type="InterPro" id="IPR019775">
    <property type="entry name" value="WD40_repeat_CS"/>
</dbReference>
<dbReference type="PRINTS" id="PR00320">
    <property type="entry name" value="GPROTEINBRPT"/>
</dbReference>
<accession>A0A1B6CDM3</accession>
<evidence type="ECO:0000313" key="9">
    <source>
        <dbReference type="EMBL" id="JAS11380.1"/>
    </source>
</evidence>
<evidence type="ECO:0000256" key="1">
    <source>
        <dbReference type="ARBA" id="ARBA00022517"/>
    </source>
</evidence>
<evidence type="ECO:0000256" key="6">
    <source>
        <dbReference type="HAMAP-Rule" id="MF_03029"/>
    </source>
</evidence>
<protein>
    <recommendedName>
        <fullName evidence="6">Ribosome biogenesis protein WDR12 homolog</fullName>
    </recommendedName>
</protein>
<dbReference type="InterPro" id="IPR012972">
    <property type="entry name" value="NLE"/>
</dbReference>
<proteinExistence type="inferred from homology"/>
<gene>
    <name evidence="9" type="ORF">g.12698</name>
</gene>
<dbReference type="PANTHER" id="PTHR19855">
    <property type="entry name" value="WD40 REPEAT PROTEIN 12, 37"/>
    <property type="match status" value="1"/>
</dbReference>
<reference evidence="9" key="1">
    <citation type="submission" date="2015-12" db="EMBL/GenBank/DDBJ databases">
        <title>De novo transcriptome assembly of four potential Pierce s Disease insect vectors from Arizona vineyards.</title>
        <authorList>
            <person name="Tassone E.E."/>
        </authorList>
    </citation>
    <scope>NUCLEOTIDE SEQUENCE</scope>
</reference>
<feature type="repeat" description="WD" evidence="7">
    <location>
        <begin position="389"/>
        <end position="428"/>
    </location>
</feature>
<feature type="repeat" description="WD" evidence="7">
    <location>
        <begin position="345"/>
        <end position="387"/>
    </location>
</feature>
<dbReference type="GO" id="GO:0000466">
    <property type="term" value="P:maturation of 5.8S rRNA from tricistronic rRNA transcript (SSU-rRNA, 5.8S rRNA, LSU-rRNA)"/>
    <property type="evidence" value="ECO:0007669"/>
    <property type="project" value="UniProtKB-UniRule"/>
</dbReference>
<dbReference type="Pfam" id="PF00400">
    <property type="entry name" value="WD40"/>
    <property type="match status" value="7"/>
</dbReference>
<dbReference type="GO" id="GO:0005654">
    <property type="term" value="C:nucleoplasm"/>
    <property type="evidence" value="ECO:0007669"/>
    <property type="project" value="UniProtKB-SubCell"/>
</dbReference>
<evidence type="ECO:0000256" key="4">
    <source>
        <dbReference type="ARBA" id="ARBA00022737"/>
    </source>
</evidence>
<keyword evidence="4" id="KW-0677">Repeat</keyword>